<organism evidence="2 3">
    <name type="scientific">Chrysodeixis includens</name>
    <name type="common">Soybean looper</name>
    <name type="synonym">Pseudoplusia includens</name>
    <dbReference type="NCBI Taxonomy" id="689277"/>
    <lineage>
        <taxon>Eukaryota</taxon>
        <taxon>Metazoa</taxon>
        <taxon>Ecdysozoa</taxon>
        <taxon>Arthropoda</taxon>
        <taxon>Hexapoda</taxon>
        <taxon>Insecta</taxon>
        <taxon>Pterygota</taxon>
        <taxon>Neoptera</taxon>
        <taxon>Endopterygota</taxon>
        <taxon>Lepidoptera</taxon>
        <taxon>Glossata</taxon>
        <taxon>Ditrysia</taxon>
        <taxon>Noctuoidea</taxon>
        <taxon>Noctuidae</taxon>
        <taxon>Plusiinae</taxon>
        <taxon>Chrysodeixis</taxon>
    </lineage>
</organism>
<keyword evidence="3" id="KW-1185">Reference proteome</keyword>
<dbReference type="OrthoDB" id="7369356at2759"/>
<gene>
    <name evidence="2" type="ORF">CINC_LOCUS6289</name>
</gene>
<dbReference type="AlphaFoldDB" id="A0A9N8Q168"/>
<protein>
    <submittedName>
        <fullName evidence="2">Uncharacterized protein</fullName>
    </submittedName>
</protein>
<dbReference type="EMBL" id="LR824023">
    <property type="protein sequence ID" value="CAD0203978.1"/>
    <property type="molecule type" value="Genomic_DNA"/>
</dbReference>
<accession>A0A9N8Q168</accession>
<dbReference type="Proteomes" id="UP001154114">
    <property type="component" value="Chromosome 20"/>
</dbReference>
<evidence type="ECO:0000256" key="1">
    <source>
        <dbReference type="SAM" id="SignalP"/>
    </source>
</evidence>
<name>A0A9N8Q168_CHRIL</name>
<reference evidence="2" key="1">
    <citation type="submission" date="2021-12" db="EMBL/GenBank/DDBJ databases">
        <authorList>
            <person name="King R."/>
        </authorList>
    </citation>
    <scope>NUCLEOTIDE SEQUENCE</scope>
</reference>
<feature type="chain" id="PRO_5040452458" evidence="1">
    <location>
        <begin position="22"/>
        <end position="121"/>
    </location>
</feature>
<sequence length="121" mass="13111">MYSNMCSKIVLCLALIACIDAYIIKHQVPLSAKGTVVEITVKAEGDEHPVSAMKVDIDEEDNSLVMSAAEASTEAPQHPREPVPVLESRSGIIVGQCPIGFKRFRGFCIESDESVSSDDDE</sequence>
<evidence type="ECO:0000313" key="3">
    <source>
        <dbReference type="Proteomes" id="UP001154114"/>
    </source>
</evidence>
<feature type="signal peptide" evidence="1">
    <location>
        <begin position="1"/>
        <end position="21"/>
    </location>
</feature>
<proteinExistence type="predicted"/>
<evidence type="ECO:0000313" key="2">
    <source>
        <dbReference type="EMBL" id="CAD0203978.1"/>
    </source>
</evidence>
<keyword evidence="1" id="KW-0732">Signal</keyword>